<dbReference type="GO" id="GO:0000155">
    <property type="term" value="F:phosphorelay sensor kinase activity"/>
    <property type="evidence" value="ECO:0007669"/>
    <property type="project" value="InterPro"/>
</dbReference>
<evidence type="ECO:0000259" key="11">
    <source>
        <dbReference type="PROSITE" id="PS50112"/>
    </source>
</evidence>
<dbReference type="PRINTS" id="PR00344">
    <property type="entry name" value="BCTRLSENSOR"/>
</dbReference>
<dbReference type="InterPro" id="IPR003594">
    <property type="entry name" value="HATPase_dom"/>
</dbReference>
<evidence type="ECO:0000313" key="13">
    <source>
        <dbReference type="EMBL" id="MCP2727277.1"/>
    </source>
</evidence>
<dbReference type="Proteomes" id="UP001204953">
    <property type="component" value="Unassembled WGS sequence"/>
</dbReference>
<feature type="coiled-coil region" evidence="8">
    <location>
        <begin position="250"/>
        <end position="312"/>
    </location>
</feature>
<evidence type="ECO:0000256" key="4">
    <source>
        <dbReference type="ARBA" id="ARBA00022679"/>
    </source>
</evidence>
<name>A0AAE3KQF1_9CYAN</name>
<dbReference type="InterPro" id="IPR036890">
    <property type="entry name" value="HATPase_C_sf"/>
</dbReference>
<keyword evidence="13" id="KW-0067">ATP-binding</keyword>
<dbReference type="InterPro" id="IPR001789">
    <property type="entry name" value="Sig_transdc_resp-reg_receiver"/>
</dbReference>
<protein>
    <recommendedName>
        <fullName evidence="2">histidine kinase</fullName>
        <ecNumber evidence="2">2.7.13.3</ecNumber>
    </recommendedName>
</protein>
<dbReference type="InterPro" id="IPR013767">
    <property type="entry name" value="PAS_fold"/>
</dbReference>
<dbReference type="SMART" id="SM00388">
    <property type="entry name" value="HisKA"/>
    <property type="match status" value="1"/>
</dbReference>
<dbReference type="SUPFAM" id="SSF52172">
    <property type="entry name" value="CheY-like"/>
    <property type="match status" value="1"/>
</dbReference>
<dbReference type="SMART" id="SM00091">
    <property type="entry name" value="PAS"/>
    <property type="match status" value="1"/>
</dbReference>
<feature type="domain" description="Response regulatory" evidence="10">
    <location>
        <begin position="5"/>
        <end position="120"/>
    </location>
</feature>
<organism evidence="13 14">
    <name type="scientific">Limnofasciculus baicalensis BBK-W-15</name>
    <dbReference type="NCBI Taxonomy" id="2699891"/>
    <lineage>
        <taxon>Bacteria</taxon>
        <taxon>Bacillati</taxon>
        <taxon>Cyanobacteriota</taxon>
        <taxon>Cyanophyceae</taxon>
        <taxon>Coleofasciculales</taxon>
        <taxon>Coleofasciculaceae</taxon>
        <taxon>Limnofasciculus</taxon>
        <taxon>Limnofasciculus baicalensis</taxon>
    </lineage>
</organism>
<evidence type="ECO:0000259" key="10">
    <source>
        <dbReference type="PROSITE" id="PS50110"/>
    </source>
</evidence>
<evidence type="ECO:0000313" key="14">
    <source>
        <dbReference type="Proteomes" id="UP001204953"/>
    </source>
</evidence>
<evidence type="ECO:0000256" key="6">
    <source>
        <dbReference type="ARBA" id="ARBA00023012"/>
    </source>
</evidence>
<dbReference type="AlphaFoldDB" id="A0AAE3KQF1"/>
<dbReference type="PANTHER" id="PTHR43711:SF26">
    <property type="entry name" value="SENSOR HISTIDINE KINASE RCSC"/>
    <property type="match status" value="1"/>
</dbReference>
<evidence type="ECO:0000256" key="7">
    <source>
        <dbReference type="PROSITE-ProRule" id="PRU00169"/>
    </source>
</evidence>
<dbReference type="InterPro" id="IPR005467">
    <property type="entry name" value="His_kinase_dom"/>
</dbReference>
<dbReference type="SMART" id="SM00448">
    <property type="entry name" value="REC"/>
    <property type="match status" value="1"/>
</dbReference>
<dbReference type="PROSITE" id="PS50110">
    <property type="entry name" value="RESPONSE_REGULATORY"/>
    <property type="match status" value="1"/>
</dbReference>
<dbReference type="NCBIfam" id="TIGR00229">
    <property type="entry name" value="sensory_box"/>
    <property type="match status" value="1"/>
</dbReference>
<dbReference type="InterPro" id="IPR000014">
    <property type="entry name" value="PAS"/>
</dbReference>
<dbReference type="Pfam" id="PF00989">
    <property type="entry name" value="PAS"/>
    <property type="match status" value="1"/>
</dbReference>
<keyword evidence="13" id="KW-0547">Nucleotide-binding</keyword>
<keyword evidence="4" id="KW-0808">Transferase</keyword>
<dbReference type="FunFam" id="3.30.565.10:FF:000006">
    <property type="entry name" value="Sensor histidine kinase WalK"/>
    <property type="match status" value="1"/>
</dbReference>
<feature type="domain" description="Histidine kinase" evidence="9">
    <location>
        <begin position="319"/>
        <end position="535"/>
    </location>
</feature>
<evidence type="ECO:0000256" key="1">
    <source>
        <dbReference type="ARBA" id="ARBA00000085"/>
    </source>
</evidence>
<dbReference type="Gene3D" id="3.30.565.10">
    <property type="entry name" value="Histidine kinase-like ATPase, C-terminal domain"/>
    <property type="match status" value="1"/>
</dbReference>
<dbReference type="CDD" id="cd00082">
    <property type="entry name" value="HisKA"/>
    <property type="match status" value="1"/>
</dbReference>
<dbReference type="InterPro" id="IPR050736">
    <property type="entry name" value="Sensor_HK_Regulatory"/>
</dbReference>
<comment type="catalytic activity">
    <reaction evidence="1">
        <text>ATP + protein L-histidine = ADP + protein N-phospho-L-histidine.</text>
        <dbReference type="EC" id="2.7.13.3"/>
    </reaction>
</comment>
<reference evidence="13" key="1">
    <citation type="submission" date="2022-06" db="EMBL/GenBank/DDBJ databases">
        <title>New cyanobacteria of genus Symplocastrum in benthos of Lake Baikal.</title>
        <authorList>
            <person name="Sorokovikova E."/>
            <person name="Tikhonova I."/>
            <person name="Krasnopeev A."/>
            <person name="Evseev P."/>
            <person name="Gladkikh A."/>
            <person name="Belykh O."/>
        </authorList>
    </citation>
    <scope>NUCLEOTIDE SEQUENCE</scope>
    <source>
        <strain evidence="13">BBK-W-15</strain>
    </source>
</reference>
<evidence type="ECO:0000256" key="8">
    <source>
        <dbReference type="SAM" id="Coils"/>
    </source>
</evidence>
<dbReference type="Gene3D" id="3.40.50.2300">
    <property type="match status" value="1"/>
</dbReference>
<proteinExistence type="predicted"/>
<evidence type="ECO:0000256" key="2">
    <source>
        <dbReference type="ARBA" id="ARBA00012438"/>
    </source>
</evidence>
<keyword evidence="6" id="KW-0902">Two-component regulatory system</keyword>
<dbReference type="PANTHER" id="PTHR43711">
    <property type="entry name" value="TWO-COMPONENT HISTIDINE KINASE"/>
    <property type="match status" value="1"/>
</dbReference>
<dbReference type="Pfam" id="PF00512">
    <property type="entry name" value="HisKA"/>
    <property type="match status" value="1"/>
</dbReference>
<dbReference type="Pfam" id="PF02518">
    <property type="entry name" value="HATPase_c"/>
    <property type="match status" value="1"/>
</dbReference>
<feature type="domain" description="PAC" evidence="12">
    <location>
        <begin position="210"/>
        <end position="262"/>
    </location>
</feature>
<dbReference type="InterPro" id="IPR004358">
    <property type="entry name" value="Sig_transdc_His_kin-like_C"/>
</dbReference>
<keyword evidence="8" id="KW-0175">Coiled coil</keyword>
<evidence type="ECO:0000259" key="9">
    <source>
        <dbReference type="PROSITE" id="PS50109"/>
    </source>
</evidence>
<dbReference type="RefSeq" id="WP_254010093.1">
    <property type="nucleotide sequence ID" value="NZ_JAMZMM010000010.1"/>
</dbReference>
<feature type="modified residue" description="4-aspartylphosphate" evidence="7">
    <location>
        <position position="55"/>
    </location>
</feature>
<keyword evidence="3 7" id="KW-0597">Phosphoprotein</keyword>
<evidence type="ECO:0000256" key="5">
    <source>
        <dbReference type="ARBA" id="ARBA00022777"/>
    </source>
</evidence>
<dbReference type="SUPFAM" id="SSF47384">
    <property type="entry name" value="Homodimeric domain of signal transducing histidine kinase"/>
    <property type="match status" value="1"/>
</dbReference>
<dbReference type="InterPro" id="IPR001610">
    <property type="entry name" value="PAC"/>
</dbReference>
<feature type="domain" description="PAS" evidence="11">
    <location>
        <begin position="132"/>
        <end position="205"/>
    </location>
</feature>
<dbReference type="PROSITE" id="PS50113">
    <property type="entry name" value="PAC"/>
    <property type="match status" value="1"/>
</dbReference>
<dbReference type="InterPro" id="IPR036097">
    <property type="entry name" value="HisK_dim/P_sf"/>
</dbReference>
<gene>
    <name evidence="13" type="ORF">NJ959_02160</name>
</gene>
<evidence type="ECO:0000256" key="3">
    <source>
        <dbReference type="ARBA" id="ARBA00022553"/>
    </source>
</evidence>
<dbReference type="Pfam" id="PF00072">
    <property type="entry name" value="Response_reg"/>
    <property type="match status" value="1"/>
</dbReference>
<dbReference type="InterPro" id="IPR035965">
    <property type="entry name" value="PAS-like_dom_sf"/>
</dbReference>
<keyword evidence="14" id="KW-1185">Reference proteome</keyword>
<dbReference type="EMBL" id="JAMZMM010000010">
    <property type="protein sequence ID" value="MCP2727277.1"/>
    <property type="molecule type" value="Genomic_DNA"/>
</dbReference>
<dbReference type="SMART" id="SM00387">
    <property type="entry name" value="HATPase_c"/>
    <property type="match status" value="1"/>
</dbReference>
<dbReference type="Gene3D" id="3.30.450.20">
    <property type="entry name" value="PAS domain"/>
    <property type="match status" value="1"/>
</dbReference>
<dbReference type="InterPro" id="IPR000700">
    <property type="entry name" value="PAS-assoc_C"/>
</dbReference>
<evidence type="ECO:0000259" key="12">
    <source>
        <dbReference type="PROSITE" id="PS50113"/>
    </source>
</evidence>
<keyword evidence="5" id="KW-0418">Kinase</keyword>
<dbReference type="CDD" id="cd17534">
    <property type="entry name" value="REC_DC-like"/>
    <property type="match status" value="1"/>
</dbReference>
<sequence length="541" mass="60550">MSSTKILIVEDERIVALSIQTKLERLGYTVTANVASAEAAMASIVPNCPHLVLMDIKLKGKVDGIEAATQIRNSFKLPIVYLTAYNDDETIERAKLTEPYGYLLKPFESRDLATTIEIALYKHLMEQKLRDREQWLATTLNSIGDAVIATNHQGAIVFMNPVAEAITGWKQEEVLNRDLSYVFQTIHETTREVVENPVSIALKKCITVGMANSTLLITKDSRKIPIDHSAAPIKNEAGNILGAVLVFHDVTEQRRIKSILEQTNEELELRVAESTAQLRDTNAQLKAEIIQRQQLENKLQFALSKERELNELKSRIVATISHEYRTPLTTILSSTELLENYADKWSSEKKQRHFQRIQESVHHLTKLVNDMIFIDEAQTRKLDFHPAHLDVVTLTRELVDAFRSQLTDEYSIVFQWKGTFKNAILDRDLLQIIVSNLLSNAIKYSPDGGAILLELIDKENQIVIRVSDEGIGIPTKDQPHLFESLFRGSNIDLTPGVGLGLVMVKESVDLHGGKISVESEVGVGTTFTLILPFAPGLEAGG</sequence>
<dbReference type="GO" id="GO:0005524">
    <property type="term" value="F:ATP binding"/>
    <property type="evidence" value="ECO:0007669"/>
    <property type="project" value="UniProtKB-KW"/>
</dbReference>
<dbReference type="PROSITE" id="PS50112">
    <property type="entry name" value="PAS"/>
    <property type="match status" value="1"/>
</dbReference>
<dbReference type="SMART" id="SM00086">
    <property type="entry name" value="PAC"/>
    <property type="match status" value="1"/>
</dbReference>
<dbReference type="PROSITE" id="PS50109">
    <property type="entry name" value="HIS_KIN"/>
    <property type="match status" value="1"/>
</dbReference>
<dbReference type="InterPro" id="IPR003661">
    <property type="entry name" value="HisK_dim/P_dom"/>
</dbReference>
<dbReference type="SUPFAM" id="SSF55874">
    <property type="entry name" value="ATPase domain of HSP90 chaperone/DNA topoisomerase II/histidine kinase"/>
    <property type="match status" value="1"/>
</dbReference>
<dbReference type="Gene3D" id="1.10.287.130">
    <property type="match status" value="1"/>
</dbReference>
<dbReference type="SUPFAM" id="SSF55785">
    <property type="entry name" value="PYP-like sensor domain (PAS domain)"/>
    <property type="match status" value="1"/>
</dbReference>
<dbReference type="CDD" id="cd00075">
    <property type="entry name" value="HATPase"/>
    <property type="match status" value="1"/>
</dbReference>
<dbReference type="InterPro" id="IPR011006">
    <property type="entry name" value="CheY-like_superfamily"/>
</dbReference>
<dbReference type="EC" id="2.7.13.3" evidence="2"/>
<dbReference type="CDD" id="cd00130">
    <property type="entry name" value="PAS"/>
    <property type="match status" value="1"/>
</dbReference>
<comment type="caution">
    <text evidence="13">The sequence shown here is derived from an EMBL/GenBank/DDBJ whole genome shotgun (WGS) entry which is preliminary data.</text>
</comment>
<accession>A0AAE3KQF1</accession>
<dbReference type="GO" id="GO:0006355">
    <property type="term" value="P:regulation of DNA-templated transcription"/>
    <property type="evidence" value="ECO:0007669"/>
    <property type="project" value="InterPro"/>
</dbReference>